<protein>
    <submittedName>
        <fullName evidence="1">Uncharacterized protein</fullName>
    </submittedName>
</protein>
<dbReference type="OrthoDB" id="10262375at2759"/>
<dbReference type="AlphaFoldDB" id="A0A8S1X2B5"/>
<evidence type="ECO:0000313" key="1">
    <source>
        <dbReference type="EMBL" id="CAD8195482.1"/>
    </source>
</evidence>
<proteinExistence type="predicted"/>
<gene>
    <name evidence="1" type="ORF">POCTA_138.1.T1090080</name>
</gene>
<sequence length="156" mass="18550">MEQKNELLMACLYIDIFEQKKQKASNQSCQRFVKTKENKLTIVAYNYQRYARKILMRLQVYQINYTCKQQPNPYLLSNFKQQMVEQLKAINFSVNFREIVEFTTRNITQIIINTTKLLQSSNIAEKALVFVIQDKKNNSSIKRYKSINSFIQQKPC</sequence>
<dbReference type="Proteomes" id="UP000683925">
    <property type="component" value="Unassembled WGS sequence"/>
</dbReference>
<keyword evidence="2" id="KW-1185">Reference proteome</keyword>
<reference evidence="1" key="1">
    <citation type="submission" date="2021-01" db="EMBL/GenBank/DDBJ databases">
        <authorList>
            <consortium name="Genoscope - CEA"/>
            <person name="William W."/>
        </authorList>
    </citation>
    <scope>NUCLEOTIDE SEQUENCE</scope>
</reference>
<accession>A0A8S1X2B5</accession>
<evidence type="ECO:0000313" key="2">
    <source>
        <dbReference type="Proteomes" id="UP000683925"/>
    </source>
</evidence>
<name>A0A8S1X2B5_PAROT</name>
<comment type="caution">
    <text evidence="1">The sequence shown here is derived from an EMBL/GenBank/DDBJ whole genome shotgun (WGS) entry which is preliminary data.</text>
</comment>
<organism evidence="1 2">
    <name type="scientific">Paramecium octaurelia</name>
    <dbReference type="NCBI Taxonomy" id="43137"/>
    <lineage>
        <taxon>Eukaryota</taxon>
        <taxon>Sar</taxon>
        <taxon>Alveolata</taxon>
        <taxon>Ciliophora</taxon>
        <taxon>Intramacronucleata</taxon>
        <taxon>Oligohymenophorea</taxon>
        <taxon>Peniculida</taxon>
        <taxon>Parameciidae</taxon>
        <taxon>Paramecium</taxon>
    </lineage>
</organism>
<dbReference type="EMBL" id="CAJJDP010000109">
    <property type="protein sequence ID" value="CAD8195482.1"/>
    <property type="molecule type" value="Genomic_DNA"/>
</dbReference>